<comment type="caution">
    <text evidence="1">The sequence shown here is derived from an EMBL/GenBank/DDBJ whole genome shotgun (WGS) entry which is preliminary data.</text>
</comment>
<protein>
    <submittedName>
        <fullName evidence="1">Uncharacterized protein</fullName>
    </submittedName>
</protein>
<dbReference type="AlphaFoldDB" id="A0A0W0RQP7"/>
<dbReference type="Proteomes" id="UP000054695">
    <property type="component" value="Unassembled WGS sequence"/>
</dbReference>
<name>A0A0W0RQP7_LEGBO</name>
<dbReference type="OrthoDB" id="5650938at2"/>
<dbReference type="RefSeq" id="WP_064115104.1">
    <property type="nucleotide sequence ID" value="NZ_CAAAIY010000018.1"/>
</dbReference>
<accession>A0A0W0RQP7</accession>
<evidence type="ECO:0000313" key="2">
    <source>
        <dbReference type="Proteomes" id="UP000054695"/>
    </source>
</evidence>
<gene>
    <name evidence="1" type="ORF">Lboz_2042</name>
</gene>
<evidence type="ECO:0000313" key="1">
    <source>
        <dbReference type="EMBL" id="KTC73396.1"/>
    </source>
</evidence>
<dbReference type="EMBL" id="LNXU01000019">
    <property type="protein sequence ID" value="KTC73396.1"/>
    <property type="molecule type" value="Genomic_DNA"/>
</dbReference>
<reference evidence="1 2" key="1">
    <citation type="submission" date="2015-11" db="EMBL/GenBank/DDBJ databases">
        <title>Genomic analysis of 38 Legionella species identifies large and diverse effector repertoires.</title>
        <authorList>
            <person name="Burstein D."/>
            <person name="Amaro F."/>
            <person name="Zusman T."/>
            <person name="Lifshitz Z."/>
            <person name="Cohen O."/>
            <person name="Gilbert J.A."/>
            <person name="Pupko T."/>
            <person name="Shuman H.A."/>
            <person name="Segal G."/>
        </authorList>
    </citation>
    <scope>NUCLEOTIDE SEQUENCE [LARGE SCALE GENOMIC DNA]</scope>
    <source>
        <strain evidence="1 2">WIGA</strain>
    </source>
</reference>
<sequence>MWFWKESEEPMTEELHFCLLPKIVKEHQYNPEAFQVEKLHWQMDYQGWEAPDRVGFMQTLINENDNLVCYYRWPNPKDKGTYVWMTIHLSPSVNQLVKPYGSYWTIQKEEKQALCRSEINTCSFILSESSKRIIPQNKCSRVQRSGTRVSELNEPLDPGFRCAAPRLQISHRANNPLLFLPDLVIICHQVGA</sequence>
<proteinExistence type="predicted"/>
<keyword evidence="2" id="KW-1185">Reference proteome</keyword>
<organism evidence="1 2">
    <name type="scientific">Legionella bozemanae</name>
    <name type="common">Fluoribacter bozemanae</name>
    <dbReference type="NCBI Taxonomy" id="447"/>
    <lineage>
        <taxon>Bacteria</taxon>
        <taxon>Pseudomonadati</taxon>
        <taxon>Pseudomonadota</taxon>
        <taxon>Gammaproteobacteria</taxon>
        <taxon>Legionellales</taxon>
        <taxon>Legionellaceae</taxon>
        <taxon>Legionella</taxon>
    </lineage>
</organism>